<organism evidence="4">
    <name type="scientific">Gongylonema pulchrum</name>
    <dbReference type="NCBI Taxonomy" id="637853"/>
    <lineage>
        <taxon>Eukaryota</taxon>
        <taxon>Metazoa</taxon>
        <taxon>Ecdysozoa</taxon>
        <taxon>Nematoda</taxon>
        <taxon>Chromadorea</taxon>
        <taxon>Rhabditida</taxon>
        <taxon>Spirurina</taxon>
        <taxon>Spiruromorpha</taxon>
        <taxon>Spiruroidea</taxon>
        <taxon>Gongylonematidae</taxon>
        <taxon>Gongylonema</taxon>
    </lineage>
</organism>
<evidence type="ECO:0000256" key="1">
    <source>
        <dbReference type="SAM" id="MobiDB-lite"/>
    </source>
</evidence>
<proteinExistence type="predicted"/>
<dbReference type="Proteomes" id="UP000271098">
    <property type="component" value="Unassembled WGS sequence"/>
</dbReference>
<sequence length="101" mass="10502">MSSTLGQVSLLAVRSHQLIVILSYALLTFLEFCKCSSGGGDFIYPDSMNCVADDELSFQPGDPPQTVSSVTTSPSSEPLQSIVEESVPKSVSGSDGTTAPG</sequence>
<reference evidence="2 3" key="2">
    <citation type="submission" date="2018-11" db="EMBL/GenBank/DDBJ databases">
        <authorList>
            <consortium name="Pathogen Informatics"/>
        </authorList>
    </citation>
    <scope>NUCLEOTIDE SEQUENCE [LARGE SCALE GENOMIC DNA]</scope>
</reference>
<evidence type="ECO:0000313" key="4">
    <source>
        <dbReference type="WBParaSite" id="GPUH_0002559901-mRNA-1"/>
    </source>
</evidence>
<feature type="compositionally biased region" description="Low complexity" evidence="1">
    <location>
        <begin position="64"/>
        <end position="76"/>
    </location>
</feature>
<gene>
    <name evidence="2" type="ORF">GPUH_LOCUS25571</name>
</gene>
<evidence type="ECO:0000313" key="2">
    <source>
        <dbReference type="EMBL" id="VDN44369.1"/>
    </source>
</evidence>
<reference evidence="4" key="1">
    <citation type="submission" date="2016-06" db="UniProtKB">
        <authorList>
            <consortium name="WormBaseParasite"/>
        </authorList>
    </citation>
    <scope>IDENTIFICATION</scope>
</reference>
<protein>
    <submittedName>
        <fullName evidence="4">Secreted protein</fullName>
    </submittedName>
</protein>
<keyword evidence="3" id="KW-1185">Reference proteome</keyword>
<dbReference type="AlphaFoldDB" id="A0A183EX78"/>
<feature type="compositionally biased region" description="Polar residues" evidence="1">
    <location>
        <begin position="89"/>
        <end position="101"/>
    </location>
</feature>
<accession>A0A183EX78</accession>
<dbReference type="EMBL" id="UYRT01105744">
    <property type="protein sequence ID" value="VDN44369.1"/>
    <property type="molecule type" value="Genomic_DNA"/>
</dbReference>
<dbReference type="WBParaSite" id="GPUH_0002559901-mRNA-1">
    <property type="protein sequence ID" value="GPUH_0002559901-mRNA-1"/>
    <property type="gene ID" value="GPUH_0002559901"/>
</dbReference>
<evidence type="ECO:0000313" key="3">
    <source>
        <dbReference type="Proteomes" id="UP000271098"/>
    </source>
</evidence>
<name>A0A183EX78_9BILA</name>
<feature type="region of interest" description="Disordered" evidence="1">
    <location>
        <begin position="55"/>
        <end position="101"/>
    </location>
</feature>